<reference evidence="4" key="2">
    <citation type="submission" date="2023-05" db="EMBL/GenBank/DDBJ databases">
        <authorList>
            <consortium name="Lawrence Berkeley National Laboratory"/>
            <person name="Steindorff A."/>
            <person name="Hensen N."/>
            <person name="Bonometti L."/>
            <person name="Westerberg I."/>
            <person name="Brannstrom I.O."/>
            <person name="Guillou S."/>
            <person name="Cros-Aarteil S."/>
            <person name="Calhoun S."/>
            <person name="Haridas S."/>
            <person name="Kuo A."/>
            <person name="Mondo S."/>
            <person name="Pangilinan J."/>
            <person name="Riley R."/>
            <person name="Labutti K."/>
            <person name="Andreopoulos B."/>
            <person name="Lipzen A."/>
            <person name="Chen C."/>
            <person name="Yanf M."/>
            <person name="Daum C."/>
            <person name="Ng V."/>
            <person name="Clum A."/>
            <person name="Ohm R."/>
            <person name="Martin F."/>
            <person name="Silar P."/>
            <person name="Natvig D."/>
            <person name="Lalanne C."/>
            <person name="Gautier V."/>
            <person name="Ament-Velasquez S.L."/>
            <person name="Kruys A."/>
            <person name="Hutchinson M.I."/>
            <person name="Powell A.J."/>
            <person name="Barry K."/>
            <person name="Miller A.N."/>
            <person name="Grigoriev I.V."/>
            <person name="Debuchy R."/>
            <person name="Gladieux P."/>
            <person name="Thoren M.H."/>
            <person name="Johannesson H."/>
        </authorList>
    </citation>
    <scope>NUCLEOTIDE SEQUENCE</scope>
    <source>
        <strain evidence="4">CBS 538.74</strain>
    </source>
</reference>
<evidence type="ECO:0000256" key="2">
    <source>
        <dbReference type="SAM" id="Phobius"/>
    </source>
</evidence>
<dbReference type="Proteomes" id="UP001302745">
    <property type="component" value="Unassembled WGS sequence"/>
</dbReference>
<evidence type="ECO:0000256" key="3">
    <source>
        <dbReference type="SAM" id="SignalP"/>
    </source>
</evidence>
<keyword evidence="2" id="KW-0472">Membrane</keyword>
<keyword evidence="2" id="KW-0812">Transmembrane</keyword>
<evidence type="ECO:0000313" key="5">
    <source>
        <dbReference type="Proteomes" id="UP001302745"/>
    </source>
</evidence>
<sequence>MRGNRSLRHLAVAAALLQHALALPQGGITIAHAPVPWVTVDPAGSAQTVTPAVITTEGHRATLSNAPSSLLSTATYTLSPSGRASTYTGVAPVASATGTDGSLAGVFPACDSNANVGPVEPFCLPKAGSELHPGQTYYITWSPTYFSPPTLPLSLQVLYSDITTTTPGEATIGFTSPTTLPANTGFYAWTIPSDFLASRGSPARYNVTFLLAYGDTSTPDIDNDLTTRIGPTVFITNPSSPGSSEGDQGGGGGGPNIVAIAVPVIVVGVLLLLLGVLCFFFWRKHGHLPCMGGRRRSQASSSGGYGVRQSRSERVGQQQHHHQQQEHQQQQQGPWGDNKSETDVGIQLTDRESWSPTGRSAGVAGEGGRNVFREEVARQARLR</sequence>
<proteinExistence type="predicted"/>
<feature type="signal peptide" evidence="3">
    <location>
        <begin position="1"/>
        <end position="22"/>
    </location>
</feature>
<evidence type="ECO:0000313" key="4">
    <source>
        <dbReference type="EMBL" id="KAK4151581.1"/>
    </source>
</evidence>
<dbReference type="EMBL" id="MU857009">
    <property type="protein sequence ID" value="KAK4151581.1"/>
    <property type="molecule type" value="Genomic_DNA"/>
</dbReference>
<accession>A0AAN6ZWP6</accession>
<reference evidence="4" key="1">
    <citation type="journal article" date="2023" name="Mol. Phylogenet. Evol.">
        <title>Genome-scale phylogeny and comparative genomics of the fungal order Sordariales.</title>
        <authorList>
            <person name="Hensen N."/>
            <person name="Bonometti L."/>
            <person name="Westerberg I."/>
            <person name="Brannstrom I.O."/>
            <person name="Guillou S."/>
            <person name="Cros-Aarteil S."/>
            <person name="Calhoun S."/>
            <person name="Haridas S."/>
            <person name="Kuo A."/>
            <person name="Mondo S."/>
            <person name="Pangilinan J."/>
            <person name="Riley R."/>
            <person name="LaButti K."/>
            <person name="Andreopoulos B."/>
            <person name="Lipzen A."/>
            <person name="Chen C."/>
            <person name="Yan M."/>
            <person name="Daum C."/>
            <person name="Ng V."/>
            <person name="Clum A."/>
            <person name="Steindorff A."/>
            <person name="Ohm R.A."/>
            <person name="Martin F."/>
            <person name="Silar P."/>
            <person name="Natvig D.O."/>
            <person name="Lalanne C."/>
            <person name="Gautier V."/>
            <person name="Ament-Velasquez S.L."/>
            <person name="Kruys A."/>
            <person name="Hutchinson M.I."/>
            <person name="Powell A.J."/>
            <person name="Barry K."/>
            <person name="Miller A.N."/>
            <person name="Grigoriev I.V."/>
            <person name="Debuchy R."/>
            <person name="Gladieux P."/>
            <person name="Hiltunen Thoren M."/>
            <person name="Johannesson H."/>
        </authorList>
    </citation>
    <scope>NUCLEOTIDE SEQUENCE</scope>
    <source>
        <strain evidence="4">CBS 538.74</strain>
    </source>
</reference>
<feature type="region of interest" description="Disordered" evidence="1">
    <location>
        <begin position="232"/>
        <end position="251"/>
    </location>
</feature>
<dbReference type="Pfam" id="PF14610">
    <property type="entry name" value="Psg1"/>
    <property type="match status" value="1"/>
</dbReference>
<comment type="caution">
    <text evidence="4">The sequence shown here is derived from an EMBL/GenBank/DDBJ whole genome shotgun (WGS) entry which is preliminary data.</text>
</comment>
<dbReference type="InterPro" id="IPR028000">
    <property type="entry name" value="Pma1"/>
</dbReference>
<name>A0AAN6ZWP6_9PEZI</name>
<organism evidence="4 5">
    <name type="scientific">Chaetomidium leptoderma</name>
    <dbReference type="NCBI Taxonomy" id="669021"/>
    <lineage>
        <taxon>Eukaryota</taxon>
        <taxon>Fungi</taxon>
        <taxon>Dikarya</taxon>
        <taxon>Ascomycota</taxon>
        <taxon>Pezizomycotina</taxon>
        <taxon>Sordariomycetes</taxon>
        <taxon>Sordariomycetidae</taxon>
        <taxon>Sordariales</taxon>
        <taxon>Chaetomiaceae</taxon>
        <taxon>Chaetomidium</taxon>
    </lineage>
</organism>
<dbReference type="AlphaFoldDB" id="A0AAN6ZWP6"/>
<evidence type="ECO:0000256" key="1">
    <source>
        <dbReference type="SAM" id="MobiDB-lite"/>
    </source>
</evidence>
<gene>
    <name evidence="4" type="ORF">C8A00DRAFT_17035</name>
</gene>
<feature type="region of interest" description="Disordered" evidence="1">
    <location>
        <begin position="291"/>
        <end position="371"/>
    </location>
</feature>
<keyword evidence="5" id="KW-1185">Reference proteome</keyword>
<keyword evidence="3" id="KW-0732">Signal</keyword>
<feature type="chain" id="PRO_5042901870" evidence="3">
    <location>
        <begin position="23"/>
        <end position="383"/>
    </location>
</feature>
<feature type="transmembrane region" description="Helical" evidence="2">
    <location>
        <begin position="257"/>
        <end position="282"/>
    </location>
</feature>
<keyword evidence="2" id="KW-1133">Transmembrane helix</keyword>
<protein>
    <submittedName>
        <fullName evidence="4">Uncharacterized protein</fullName>
    </submittedName>
</protein>